<feature type="domain" description="Orn/DAP/Arg decarboxylase 2 N-terminal" evidence="3">
    <location>
        <begin position="61"/>
        <end position="269"/>
    </location>
</feature>
<gene>
    <name evidence="4" type="ORF">F506_00290</name>
</gene>
<comment type="cofactor">
    <cofactor evidence="1">
        <name>pyridoxal 5'-phosphate</name>
        <dbReference type="ChEBI" id="CHEBI:597326"/>
    </cofactor>
</comment>
<dbReference type="PRINTS" id="PR01179">
    <property type="entry name" value="ODADCRBXLASE"/>
</dbReference>
<dbReference type="InterPro" id="IPR000183">
    <property type="entry name" value="Orn/DAP/Arg_de-COase"/>
</dbReference>
<keyword evidence="5" id="KW-1185">Reference proteome</keyword>
<dbReference type="Pfam" id="PF02784">
    <property type="entry name" value="Orn_Arg_deC_N"/>
    <property type="match status" value="1"/>
</dbReference>
<evidence type="ECO:0000256" key="1">
    <source>
        <dbReference type="ARBA" id="ARBA00001933"/>
    </source>
</evidence>
<dbReference type="InterPro" id="IPR029066">
    <property type="entry name" value="PLP-binding_barrel"/>
</dbReference>
<evidence type="ECO:0000313" key="4">
    <source>
        <dbReference type="EMBL" id="AKZ61307.1"/>
    </source>
</evidence>
<protein>
    <recommendedName>
        <fullName evidence="3">Orn/DAP/Arg decarboxylase 2 N-terminal domain-containing protein</fullName>
    </recommendedName>
</protein>
<dbReference type="PANTHER" id="PTHR43727">
    <property type="entry name" value="DIAMINOPIMELATE DECARBOXYLASE"/>
    <property type="match status" value="1"/>
</dbReference>
<dbReference type="PANTHER" id="PTHR43727:SF2">
    <property type="entry name" value="GROUP IV DECARBOXYLASE"/>
    <property type="match status" value="1"/>
</dbReference>
<evidence type="ECO:0000256" key="2">
    <source>
        <dbReference type="ARBA" id="ARBA00022898"/>
    </source>
</evidence>
<dbReference type="EMBL" id="CP011409">
    <property type="protein sequence ID" value="AKZ61307.1"/>
    <property type="molecule type" value="Genomic_DNA"/>
</dbReference>
<dbReference type="RefSeq" id="WP_053194723.1">
    <property type="nucleotide sequence ID" value="NZ_CP011409.1"/>
</dbReference>
<dbReference type="Gene3D" id="3.20.20.10">
    <property type="entry name" value="Alanine racemase"/>
    <property type="match status" value="1"/>
</dbReference>
<dbReference type="Gene3D" id="2.40.37.10">
    <property type="entry name" value="Lyase, Ornithine Decarboxylase, Chain A, domain 1"/>
    <property type="match status" value="1"/>
</dbReference>
<dbReference type="Proteomes" id="UP000063429">
    <property type="component" value="Chromosome"/>
</dbReference>
<sequence length="477" mass="51875">MDRLRQEATAASDLAPLQLPALQHPLTATLMTHHRGLLSELSRGLGSTLHVLLPEVFDDAARQFRQALDDAGVDGLVLFAKKANKGRSFVERCPALGIGIDAASLQETEQALGCGVSGEHIGITGPGKHPALLNLALRQRCLVAIDSVEELRAYAAQAQQAGCRGRLLLRCRPRSQPHSRFGMTEEEREAALALCLQHRDVLDMEGFSFHLSGYSAAARAEEAHRLIDVCIDARGHGLSQCATINIGGGFAVRYASEEHWSAFLERQQPWHYHGGKSFADFYPYYNVAPGAAMLSAILAHAVDVLSLAQRLREHAIRLLLEPGRALLDQAGFTMFEIQSLKDRQPDGHAAAGTTSGYGIVTVGGTSFSLSEQWFNSEYLPDPLLLPRQDAATASSAYAACVGGASCLDSDMVTWRKIAFPQRPAPGDLLIYLNTAGYQMDSNESPFHDLPLPAKVVITTHQGKPCWRLDNRPHAAFE</sequence>
<evidence type="ECO:0000313" key="5">
    <source>
        <dbReference type="Proteomes" id="UP000063429"/>
    </source>
</evidence>
<dbReference type="SUPFAM" id="SSF51419">
    <property type="entry name" value="PLP-binding barrel"/>
    <property type="match status" value="1"/>
</dbReference>
<proteinExistence type="predicted"/>
<keyword evidence="2" id="KW-0663">Pyridoxal phosphate</keyword>
<evidence type="ECO:0000259" key="3">
    <source>
        <dbReference type="Pfam" id="PF02784"/>
    </source>
</evidence>
<reference evidence="5" key="1">
    <citation type="journal article" date="2015" name="Genome Announc.">
        <title>Complete Genome Sequence of Herbaspirillum hiltneri N3 (DSM 17495), Isolated from Surface-Sterilized Wheat Roots.</title>
        <authorList>
            <person name="Guizelini D."/>
            <person name="Saizaki P.M."/>
            <person name="Coimbra N.A."/>
            <person name="Weiss V.A."/>
            <person name="Faoro H."/>
            <person name="Sfeir M.Z."/>
            <person name="Baura V.A."/>
            <person name="Monteiro R.A."/>
            <person name="Chubatsu L.S."/>
            <person name="Souza E.M."/>
            <person name="Cruz L.M."/>
            <person name="Pedrosa F.O."/>
            <person name="Raittz R.T."/>
            <person name="Marchaukoski J.N."/>
            <person name="Steffens M.B."/>
        </authorList>
    </citation>
    <scope>NUCLEOTIDE SEQUENCE [LARGE SCALE GENOMIC DNA]</scope>
    <source>
        <strain evidence="5">N3</strain>
    </source>
</reference>
<organism evidence="4 5">
    <name type="scientific">Herbaspirillum hiltneri N3</name>
    <dbReference type="NCBI Taxonomy" id="1262470"/>
    <lineage>
        <taxon>Bacteria</taxon>
        <taxon>Pseudomonadati</taxon>
        <taxon>Pseudomonadota</taxon>
        <taxon>Betaproteobacteria</taxon>
        <taxon>Burkholderiales</taxon>
        <taxon>Oxalobacteraceae</taxon>
        <taxon>Herbaspirillum</taxon>
    </lineage>
</organism>
<dbReference type="InterPro" id="IPR022644">
    <property type="entry name" value="De-COase2_N"/>
</dbReference>
<dbReference type="SUPFAM" id="SSF50621">
    <property type="entry name" value="Alanine racemase C-terminal domain-like"/>
    <property type="match status" value="1"/>
</dbReference>
<name>A0ABM5UVW4_9BURK</name>
<accession>A0ABM5UVW4</accession>
<dbReference type="InterPro" id="IPR009006">
    <property type="entry name" value="Ala_racemase/Decarboxylase_C"/>
</dbReference>